<dbReference type="PANTHER" id="PTHR11933:SF5">
    <property type="entry name" value="MITOCHONDRIAL TRNA-SPECIFIC 2-THIOURIDYLASE 1"/>
    <property type="match status" value="1"/>
</dbReference>
<evidence type="ECO:0000259" key="12">
    <source>
        <dbReference type="Pfam" id="PF20259"/>
    </source>
</evidence>
<keyword evidence="6" id="KW-0819">tRNA processing</keyword>
<organism evidence="13 14">
    <name type="scientific">Boletus edulis BED1</name>
    <dbReference type="NCBI Taxonomy" id="1328754"/>
    <lineage>
        <taxon>Eukaryota</taxon>
        <taxon>Fungi</taxon>
        <taxon>Dikarya</taxon>
        <taxon>Basidiomycota</taxon>
        <taxon>Agaricomycotina</taxon>
        <taxon>Agaricomycetes</taxon>
        <taxon>Agaricomycetidae</taxon>
        <taxon>Boletales</taxon>
        <taxon>Boletineae</taxon>
        <taxon>Boletaceae</taxon>
        <taxon>Boletoideae</taxon>
        <taxon>Boletus</taxon>
    </lineage>
</organism>
<evidence type="ECO:0000313" key="13">
    <source>
        <dbReference type="EMBL" id="KAF8425006.1"/>
    </source>
</evidence>
<dbReference type="CDD" id="cd01998">
    <property type="entry name" value="MnmA_TRMU-like"/>
    <property type="match status" value="1"/>
</dbReference>
<name>A0AAD4BFD7_BOLED</name>
<keyword evidence="14" id="KW-1185">Reference proteome</keyword>
<evidence type="ECO:0000256" key="9">
    <source>
        <dbReference type="ARBA" id="ARBA00022884"/>
    </source>
</evidence>
<dbReference type="Pfam" id="PF03054">
    <property type="entry name" value="tRNA_Me_trans"/>
    <property type="match status" value="1"/>
</dbReference>
<dbReference type="NCBIfam" id="TIGR00420">
    <property type="entry name" value="trmU"/>
    <property type="match status" value="1"/>
</dbReference>
<evidence type="ECO:0000256" key="5">
    <source>
        <dbReference type="ARBA" id="ARBA00022679"/>
    </source>
</evidence>
<dbReference type="Proteomes" id="UP001194468">
    <property type="component" value="Unassembled WGS sequence"/>
</dbReference>
<comment type="similarity">
    <text evidence="2">Belongs to the MnmA/TRMU family.</text>
</comment>
<proteinExistence type="inferred from homology"/>
<dbReference type="SUPFAM" id="SSF52402">
    <property type="entry name" value="Adenine nucleotide alpha hydrolases-like"/>
    <property type="match status" value="1"/>
</dbReference>
<keyword evidence="10" id="KW-1015">Disulfide bond</keyword>
<feature type="domain" description="tRNA-specific 2-thiouridylase MnmA-like central" evidence="12">
    <location>
        <begin position="202"/>
        <end position="263"/>
    </location>
</feature>
<dbReference type="Pfam" id="PF20259">
    <property type="entry name" value="tRNA_Me_trans_M"/>
    <property type="match status" value="1"/>
</dbReference>
<evidence type="ECO:0000256" key="4">
    <source>
        <dbReference type="ARBA" id="ARBA00022555"/>
    </source>
</evidence>
<keyword evidence="5 13" id="KW-0808">Transferase</keyword>
<comment type="caution">
    <text evidence="13">The sequence shown here is derived from an EMBL/GenBank/DDBJ whole genome shotgun (WGS) entry which is preliminary data.</text>
</comment>
<reference evidence="13" key="1">
    <citation type="submission" date="2019-10" db="EMBL/GenBank/DDBJ databases">
        <authorList>
            <consortium name="DOE Joint Genome Institute"/>
            <person name="Kuo A."/>
            <person name="Miyauchi S."/>
            <person name="Kiss E."/>
            <person name="Drula E."/>
            <person name="Kohler A."/>
            <person name="Sanchez-Garcia M."/>
            <person name="Andreopoulos B."/>
            <person name="Barry K.W."/>
            <person name="Bonito G."/>
            <person name="Buee M."/>
            <person name="Carver A."/>
            <person name="Chen C."/>
            <person name="Cichocki N."/>
            <person name="Clum A."/>
            <person name="Culley D."/>
            <person name="Crous P.W."/>
            <person name="Fauchery L."/>
            <person name="Girlanda M."/>
            <person name="Hayes R."/>
            <person name="Keri Z."/>
            <person name="LaButti K."/>
            <person name="Lipzen A."/>
            <person name="Lombard V."/>
            <person name="Magnuson J."/>
            <person name="Maillard F."/>
            <person name="Morin E."/>
            <person name="Murat C."/>
            <person name="Nolan M."/>
            <person name="Ohm R."/>
            <person name="Pangilinan J."/>
            <person name="Pereira M."/>
            <person name="Perotto S."/>
            <person name="Peter M."/>
            <person name="Riley R."/>
            <person name="Sitrit Y."/>
            <person name="Stielow B."/>
            <person name="Szollosi G."/>
            <person name="Zifcakova L."/>
            <person name="Stursova M."/>
            <person name="Spatafora J.W."/>
            <person name="Tedersoo L."/>
            <person name="Vaario L.-M."/>
            <person name="Yamada A."/>
            <person name="Yan M."/>
            <person name="Wang P."/>
            <person name="Xu J."/>
            <person name="Bruns T."/>
            <person name="Baldrian P."/>
            <person name="Vilgalys R."/>
            <person name="Henrissat B."/>
            <person name="Grigoriev I.V."/>
            <person name="Hibbett D."/>
            <person name="Nagy L.G."/>
            <person name="Martin F.M."/>
        </authorList>
    </citation>
    <scope>NUCLEOTIDE SEQUENCE</scope>
    <source>
        <strain evidence="13">BED1</strain>
    </source>
</reference>
<evidence type="ECO:0000256" key="8">
    <source>
        <dbReference type="ARBA" id="ARBA00022840"/>
    </source>
</evidence>
<evidence type="ECO:0000313" key="14">
    <source>
        <dbReference type="Proteomes" id="UP001194468"/>
    </source>
</evidence>
<dbReference type="InterPro" id="IPR004506">
    <property type="entry name" value="MnmA-like"/>
</dbReference>
<protein>
    <recommendedName>
        <fullName evidence="3">tRNA-5-taurinomethyluridine 2-sulfurtransferase</fullName>
        <ecNumber evidence="3">2.8.1.14</ecNumber>
    </recommendedName>
</protein>
<evidence type="ECO:0000256" key="2">
    <source>
        <dbReference type="ARBA" id="ARBA00006191"/>
    </source>
</evidence>
<evidence type="ECO:0000256" key="7">
    <source>
        <dbReference type="ARBA" id="ARBA00022741"/>
    </source>
</evidence>
<evidence type="ECO:0000256" key="11">
    <source>
        <dbReference type="ARBA" id="ARBA00049564"/>
    </source>
</evidence>
<dbReference type="GO" id="GO:0016783">
    <property type="term" value="F:sulfurtransferase activity"/>
    <property type="evidence" value="ECO:0007669"/>
    <property type="project" value="InterPro"/>
</dbReference>
<evidence type="ECO:0000256" key="6">
    <source>
        <dbReference type="ARBA" id="ARBA00022694"/>
    </source>
</evidence>
<keyword evidence="9" id="KW-0694">RNA-binding</keyword>
<dbReference type="InterPro" id="IPR046884">
    <property type="entry name" value="MnmA-like_central"/>
</dbReference>
<dbReference type="EC" id="2.8.1.14" evidence="3"/>
<dbReference type="GO" id="GO:0005524">
    <property type="term" value="F:ATP binding"/>
    <property type="evidence" value="ECO:0007669"/>
    <property type="project" value="UniProtKB-KW"/>
</dbReference>
<dbReference type="Gene3D" id="2.30.30.280">
    <property type="entry name" value="Adenine nucleotide alpha hydrolases-like domains"/>
    <property type="match status" value="1"/>
</dbReference>
<keyword evidence="8" id="KW-0067">ATP-binding</keyword>
<evidence type="ECO:0000256" key="1">
    <source>
        <dbReference type="ARBA" id="ARBA00003986"/>
    </source>
</evidence>
<dbReference type="GO" id="GO:0005739">
    <property type="term" value="C:mitochondrion"/>
    <property type="evidence" value="ECO:0007669"/>
    <property type="project" value="TreeGrafter"/>
</dbReference>
<dbReference type="GO" id="GO:0000049">
    <property type="term" value="F:tRNA binding"/>
    <property type="evidence" value="ECO:0007669"/>
    <property type="project" value="UniProtKB-KW"/>
</dbReference>
<dbReference type="InterPro" id="IPR023382">
    <property type="entry name" value="MnmA-like_central_sf"/>
</dbReference>
<evidence type="ECO:0000256" key="3">
    <source>
        <dbReference type="ARBA" id="ARBA00011953"/>
    </source>
</evidence>
<dbReference type="InterPro" id="IPR014729">
    <property type="entry name" value="Rossmann-like_a/b/a_fold"/>
</dbReference>
<gene>
    <name evidence="13" type="ORF">L210DRAFT_975224</name>
</gene>
<dbReference type="GO" id="GO:0002143">
    <property type="term" value="P:tRNA wobble position uridine thiolation"/>
    <property type="evidence" value="ECO:0007669"/>
    <property type="project" value="TreeGrafter"/>
</dbReference>
<dbReference type="EMBL" id="WHUW01000099">
    <property type="protein sequence ID" value="KAF8425006.1"/>
    <property type="molecule type" value="Genomic_DNA"/>
</dbReference>
<dbReference type="FunFam" id="2.30.30.280:FF:000001">
    <property type="entry name" value="tRNA-specific 2-thiouridylase MnmA"/>
    <property type="match status" value="1"/>
</dbReference>
<comment type="catalytic activity">
    <reaction evidence="11">
        <text>5-taurinomethyluridine(34) in tRNA + S-sulfanyl-L-cysteinyl-[protein] + AH2 + ATP = 5-taurinomethyl-2-thiouridine(34) in tRNA + L-cysteinyl-[protein] + A + AMP + diphosphate + H(+)</text>
        <dbReference type="Rhea" id="RHEA:47040"/>
        <dbReference type="Rhea" id="RHEA-COMP:10131"/>
        <dbReference type="Rhea" id="RHEA-COMP:11726"/>
        <dbReference type="Rhea" id="RHEA-COMP:11732"/>
        <dbReference type="Rhea" id="RHEA-COMP:11733"/>
        <dbReference type="ChEBI" id="CHEBI:13193"/>
        <dbReference type="ChEBI" id="CHEBI:15378"/>
        <dbReference type="ChEBI" id="CHEBI:17499"/>
        <dbReference type="ChEBI" id="CHEBI:29950"/>
        <dbReference type="ChEBI" id="CHEBI:30616"/>
        <dbReference type="ChEBI" id="CHEBI:33019"/>
        <dbReference type="ChEBI" id="CHEBI:61963"/>
        <dbReference type="ChEBI" id="CHEBI:87171"/>
        <dbReference type="ChEBI" id="CHEBI:87172"/>
        <dbReference type="ChEBI" id="CHEBI:456215"/>
        <dbReference type="EC" id="2.8.1.14"/>
    </reaction>
</comment>
<comment type="function">
    <text evidence="1">Catalyzes the 2-thiolation of uridine at the wobble position (U34) of mitochondrial tRNA(Lys), tRNA(Glu) and tRNA(Gln). Required for the formation of 5-taurinomethyl-2-thiouridine (tm5s2U) of mitochondrial tRNA(Lys), tRNA(Glu), and tRNA(Gln) at the wobble position. ATP is required to activate the C2 atom of the wobble base.</text>
</comment>
<reference evidence="13" key="2">
    <citation type="journal article" date="2020" name="Nat. Commun.">
        <title>Large-scale genome sequencing of mycorrhizal fungi provides insights into the early evolution of symbiotic traits.</title>
        <authorList>
            <person name="Miyauchi S."/>
            <person name="Kiss E."/>
            <person name="Kuo A."/>
            <person name="Drula E."/>
            <person name="Kohler A."/>
            <person name="Sanchez-Garcia M."/>
            <person name="Morin E."/>
            <person name="Andreopoulos B."/>
            <person name="Barry K.W."/>
            <person name="Bonito G."/>
            <person name="Buee M."/>
            <person name="Carver A."/>
            <person name="Chen C."/>
            <person name="Cichocki N."/>
            <person name="Clum A."/>
            <person name="Culley D."/>
            <person name="Crous P.W."/>
            <person name="Fauchery L."/>
            <person name="Girlanda M."/>
            <person name="Hayes R.D."/>
            <person name="Keri Z."/>
            <person name="LaButti K."/>
            <person name="Lipzen A."/>
            <person name="Lombard V."/>
            <person name="Magnuson J."/>
            <person name="Maillard F."/>
            <person name="Murat C."/>
            <person name="Nolan M."/>
            <person name="Ohm R.A."/>
            <person name="Pangilinan J."/>
            <person name="Pereira M.F."/>
            <person name="Perotto S."/>
            <person name="Peter M."/>
            <person name="Pfister S."/>
            <person name="Riley R."/>
            <person name="Sitrit Y."/>
            <person name="Stielow J.B."/>
            <person name="Szollosi G."/>
            <person name="Zifcakova L."/>
            <person name="Stursova M."/>
            <person name="Spatafora J.W."/>
            <person name="Tedersoo L."/>
            <person name="Vaario L.M."/>
            <person name="Yamada A."/>
            <person name="Yan M."/>
            <person name="Wang P."/>
            <person name="Xu J."/>
            <person name="Bruns T."/>
            <person name="Baldrian P."/>
            <person name="Vilgalys R."/>
            <person name="Dunand C."/>
            <person name="Henrissat B."/>
            <person name="Grigoriev I.V."/>
            <person name="Hibbett D."/>
            <person name="Nagy L.G."/>
            <person name="Martin F.M."/>
        </authorList>
    </citation>
    <scope>NUCLEOTIDE SEQUENCE</scope>
    <source>
        <strain evidence="13">BED1</strain>
    </source>
</reference>
<keyword evidence="7" id="KW-0547">Nucleotide-binding</keyword>
<keyword evidence="4" id="KW-0820">tRNA-binding</keyword>
<sequence length="453" mass="51007">MSGGVDSSVTAKLLADPSNEYDLSAVFMRNWDTRDESGSDDGCEWKKDWEDVQRVCRMLDIPVKMIDLSREYWLRVFEPSLRDWASGLSPNPDVWCNKEVKFGALLDRLTKDSAFSNAWLATGHYARKTWDTSNRLTQPRPMLRKPLDSTKDQTYYLSSISENSLSRALFPLSQLTKAQLPTATRDESMGLCFVGERKRFGEFISQYIVPKPGPIVDMTTSEKAGVHQGLWNYTIGQGAKISGMPQRMFVAKKDPRANIIFVVPGADHPALYVEGIRVRDFHWIWADGEPPEVSRPSGLEAHIAVHADHDVYVDHERDSIRKRTQGTKLLSHRFQVSIIIFDSNGVQRRVQVDWERFRARPTSFVGFLLDCLHCTFHLLDPKLVVLGTFPEGVGENRAIGLALDVCRRGQASPLQLSAASLDGPTITYGCLTSNFIDDFLGANVDHDISPTTR</sequence>
<dbReference type="Gene3D" id="3.40.50.620">
    <property type="entry name" value="HUPs"/>
    <property type="match status" value="1"/>
</dbReference>
<evidence type="ECO:0000256" key="10">
    <source>
        <dbReference type="ARBA" id="ARBA00023157"/>
    </source>
</evidence>
<dbReference type="PANTHER" id="PTHR11933">
    <property type="entry name" value="TRNA 5-METHYLAMINOMETHYL-2-THIOURIDYLATE -METHYLTRANSFERASE"/>
    <property type="match status" value="1"/>
</dbReference>
<accession>A0AAD4BFD7</accession>
<dbReference type="AlphaFoldDB" id="A0AAD4BFD7"/>